<dbReference type="CDD" id="cd00179">
    <property type="entry name" value="SynN"/>
    <property type="match status" value="1"/>
</dbReference>
<evidence type="ECO:0000259" key="8">
    <source>
        <dbReference type="PROSITE" id="PS50192"/>
    </source>
</evidence>
<dbReference type="GO" id="GO:0006886">
    <property type="term" value="P:intracellular protein transport"/>
    <property type="evidence" value="ECO:0007669"/>
    <property type="project" value="InterPro"/>
</dbReference>
<dbReference type="Proteomes" id="UP000287033">
    <property type="component" value="Unassembled WGS sequence"/>
</dbReference>
<organism evidence="9 10">
    <name type="scientific">Chiloscyllium punctatum</name>
    <name type="common">Brownbanded bambooshark</name>
    <name type="synonym">Hemiscyllium punctatum</name>
    <dbReference type="NCBI Taxonomy" id="137246"/>
    <lineage>
        <taxon>Eukaryota</taxon>
        <taxon>Metazoa</taxon>
        <taxon>Chordata</taxon>
        <taxon>Craniata</taxon>
        <taxon>Vertebrata</taxon>
        <taxon>Chondrichthyes</taxon>
        <taxon>Elasmobranchii</taxon>
        <taxon>Galeomorphii</taxon>
        <taxon>Galeoidea</taxon>
        <taxon>Orectolobiformes</taxon>
        <taxon>Hemiscylliidae</taxon>
        <taxon>Chiloscyllium</taxon>
    </lineage>
</organism>
<evidence type="ECO:0000256" key="4">
    <source>
        <dbReference type="ARBA" id="ARBA00023054"/>
    </source>
</evidence>
<feature type="domain" description="T-SNARE coiled-coil homology" evidence="8">
    <location>
        <begin position="221"/>
        <end position="283"/>
    </location>
</feature>
<proteinExistence type="inferred from homology"/>
<sequence>MSSKTQDIKTTGYCYSGTMKDRLEELIECSKLSQQQAETEDEVDSTREGLVFECDFILQVLHKEVQQIQEENGRLKVDIKRLGKQNTRFLTSMRRLSSIKRDSNSIAKDIKSRGEKIHRRLQDLNNYINEITNTHGPNAAIVRIAQAQHFAVLHTFHNAMSEYNKEEMKQRENCKTRIQRQLEIMGKDISNNEMEEMIEQGKWDVFSGNLLSEVRGARTALSEIEQRHRELLKLECRVREIHDLFLQMAVLVEEQSETLNNIEINVQKVQDYMGEAKVQLKKAVEHKRNNICRKIFCCCCL</sequence>
<protein>
    <recommendedName>
        <fullName evidence="8">t-SNARE coiled-coil homology domain-containing protein</fullName>
    </recommendedName>
</protein>
<evidence type="ECO:0000256" key="1">
    <source>
        <dbReference type="ARBA" id="ARBA00004184"/>
    </source>
</evidence>
<evidence type="ECO:0000313" key="9">
    <source>
        <dbReference type="EMBL" id="GCC36727.1"/>
    </source>
</evidence>
<dbReference type="STRING" id="137246.A0A401T2A9"/>
<dbReference type="Gene3D" id="1.20.5.110">
    <property type="match status" value="1"/>
</dbReference>
<dbReference type="GO" id="GO:0008021">
    <property type="term" value="C:synaptic vesicle"/>
    <property type="evidence" value="ECO:0007669"/>
    <property type="project" value="TreeGrafter"/>
</dbReference>
<name>A0A401T2A9_CHIPU</name>
<dbReference type="GO" id="GO:0031201">
    <property type="term" value="C:SNARE complex"/>
    <property type="evidence" value="ECO:0007669"/>
    <property type="project" value="TreeGrafter"/>
</dbReference>
<accession>A0A401T2A9</accession>
<dbReference type="OMA" id="QEAMFEY"/>
<keyword evidence="4 7" id="KW-0175">Coiled coil</keyword>
<dbReference type="GO" id="GO:0005484">
    <property type="term" value="F:SNAP receptor activity"/>
    <property type="evidence" value="ECO:0007669"/>
    <property type="project" value="InterPro"/>
</dbReference>
<dbReference type="GO" id="GO:0031629">
    <property type="term" value="P:synaptic vesicle fusion to presynaptic active zone membrane"/>
    <property type="evidence" value="ECO:0007669"/>
    <property type="project" value="TreeGrafter"/>
</dbReference>
<evidence type="ECO:0000256" key="2">
    <source>
        <dbReference type="ARBA" id="ARBA00009063"/>
    </source>
</evidence>
<evidence type="ECO:0000256" key="5">
    <source>
        <dbReference type="ARBA" id="ARBA00023136"/>
    </source>
</evidence>
<dbReference type="InterPro" id="IPR045242">
    <property type="entry name" value="Syntaxin"/>
</dbReference>
<dbReference type="PANTHER" id="PTHR19957:SF30">
    <property type="entry name" value="SYNTAXIN-11"/>
    <property type="match status" value="1"/>
</dbReference>
<evidence type="ECO:0000256" key="7">
    <source>
        <dbReference type="SAM" id="Coils"/>
    </source>
</evidence>
<dbReference type="Gene3D" id="1.20.58.70">
    <property type="match status" value="1"/>
</dbReference>
<dbReference type="Pfam" id="PF00804">
    <property type="entry name" value="Syntaxin"/>
    <property type="match status" value="1"/>
</dbReference>
<keyword evidence="10" id="KW-1185">Reference proteome</keyword>
<dbReference type="GO" id="GO:0000149">
    <property type="term" value="F:SNARE binding"/>
    <property type="evidence" value="ECO:0007669"/>
    <property type="project" value="TreeGrafter"/>
</dbReference>
<dbReference type="EMBL" id="BEZZ01000874">
    <property type="protein sequence ID" value="GCC36727.1"/>
    <property type="molecule type" value="Genomic_DNA"/>
</dbReference>
<comment type="similarity">
    <text evidence="2 6">Belongs to the syntaxin family.</text>
</comment>
<keyword evidence="3" id="KW-0813">Transport</keyword>
<dbReference type="OrthoDB" id="10255013at2759"/>
<dbReference type="PROSITE" id="PS50192">
    <property type="entry name" value="T_SNARE"/>
    <property type="match status" value="1"/>
</dbReference>
<feature type="coiled-coil region" evidence="7">
    <location>
        <begin position="20"/>
        <end position="85"/>
    </location>
</feature>
<dbReference type="InterPro" id="IPR000727">
    <property type="entry name" value="T_SNARE_dom"/>
</dbReference>
<comment type="subcellular location">
    <subcellularLocation>
        <location evidence="1">Endomembrane system</location>
        <topology evidence="1">Peripheral membrane protein</topology>
    </subcellularLocation>
</comment>
<dbReference type="FunFam" id="1.20.5.110:FF:000022">
    <property type="entry name" value="Syntaxin 19"/>
    <property type="match status" value="1"/>
</dbReference>
<dbReference type="GO" id="GO:0048278">
    <property type="term" value="P:vesicle docking"/>
    <property type="evidence" value="ECO:0007669"/>
    <property type="project" value="TreeGrafter"/>
</dbReference>
<dbReference type="SMART" id="SM00397">
    <property type="entry name" value="t_SNARE"/>
    <property type="match status" value="1"/>
</dbReference>
<dbReference type="Pfam" id="PF05739">
    <property type="entry name" value="SNARE"/>
    <property type="match status" value="1"/>
</dbReference>
<evidence type="ECO:0000256" key="3">
    <source>
        <dbReference type="ARBA" id="ARBA00022448"/>
    </source>
</evidence>
<dbReference type="AlphaFoldDB" id="A0A401T2A9"/>
<dbReference type="InterPro" id="IPR006011">
    <property type="entry name" value="Syntaxin_N"/>
</dbReference>
<evidence type="ECO:0000313" key="10">
    <source>
        <dbReference type="Proteomes" id="UP000287033"/>
    </source>
</evidence>
<dbReference type="PANTHER" id="PTHR19957">
    <property type="entry name" value="SYNTAXIN"/>
    <property type="match status" value="1"/>
</dbReference>
<reference evidence="9 10" key="1">
    <citation type="journal article" date="2018" name="Nat. Ecol. Evol.">
        <title>Shark genomes provide insights into elasmobranch evolution and the origin of vertebrates.</title>
        <authorList>
            <person name="Hara Y"/>
            <person name="Yamaguchi K"/>
            <person name="Onimaru K"/>
            <person name="Kadota M"/>
            <person name="Koyanagi M"/>
            <person name="Keeley SD"/>
            <person name="Tatsumi K"/>
            <person name="Tanaka K"/>
            <person name="Motone F"/>
            <person name="Kageyama Y"/>
            <person name="Nozu R"/>
            <person name="Adachi N"/>
            <person name="Nishimura O"/>
            <person name="Nakagawa R"/>
            <person name="Tanegashima C"/>
            <person name="Kiyatake I"/>
            <person name="Matsumoto R"/>
            <person name="Murakumo K"/>
            <person name="Nishida K"/>
            <person name="Terakita A"/>
            <person name="Kuratani S"/>
            <person name="Sato K"/>
            <person name="Hyodo S Kuraku.S."/>
        </authorList>
    </citation>
    <scope>NUCLEOTIDE SEQUENCE [LARGE SCALE GENOMIC DNA]</scope>
</reference>
<dbReference type="GO" id="GO:0048787">
    <property type="term" value="C:presynaptic active zone membrane"/>
    <property type="evidence" value="ECO:0007669"/>
    <property type="project" value="TreeGrafter"/>
</dbReference>
<dbReference type="SUPFAM" id="SSF47661">
    <property type="entry name" value="t-snare proteins"/>
    <property type="match status" value="1"/>
</dbReference>
<keyword evidence="5" id="KW-0472">Membrane</keyword>
<dbReference type="InterPro" id="IPR006012">
    <property type="entry name" value="Syntaxin/epimorphin_CS"/>
</dbReference>
<dbReference type="PROSITE" id="PS00914">
    <property type="entry name" value="SYNTAXIN"/>
    <property type="match status" value="1"/>
</dbReference>
<evidence type="ECO:0000256" key="6">
    <source>
        <dbReference type="RuleBase" id="RU003858"/>
    </source>
</evidence>
<comment type="caution">
    <text evidence="9">The sequence shown here is derived from an EMBL/GenBank/DDBJ whole genome shotgun (WGS) entry which is preliminary data.</text>
</comment>
<dbReference type="SMART" id="SM00503">
    <property type="entry name" value="SynN"/>
    <property type="match status" value="1"/>
</dbReference>
<dbReference type="InterPro" id="IPR010989">
    <property type="entry name" value="SNARE"/>
</dbReference>
<gene>
    <name evidence="9" type="ORF">chiPu_0015225</name>
</gene>